<reference evidence="2 3" key="1">
    <citation type="submission" date="2020-02" db="EMBL/GenBank/DDBJ databases">
        <title>Draft genome sequence of Haematococcus lacustris strain NIES-144.</title>
        <authorList>
            <person name="Morimoto D."/>
            <person name="Nakagawa S."/>
            <person name="Yoshida T."/>
            <person name="Sawayama S."/>
        </authorList>
    </citation>
    <scope>NUCLEOTIDE SEQUENCE [LARGE SCALE GENOMIC DNA]</scope>
    <source>
        <strain evidence="2 3">NIES-144</strain>
    </source>
</reference>
<evidence type="ECO:0000256" key="1">
    <source>
        <dbReference type="SAM" id="MobiDB-lite"/>
    </source>
</evidence>
<feature type="region of interest" description="Disordered" evidence="1">
    <location>
        <begin position="1"/>
        <end position="28"/>
    </location>
</feature>
<feature type="compositionally biased region" description="Polar residues" evidence="1">
    <location>
        <begin position="11"/>
        <end position="20"/>
    </location>
</feature>
<sequence length="114" mass="12371">MEPLHACGESQGKTSKSRSTSGEERKHSWARLSGLPLLPLVITVPTKLIQQGTTCWPAVSHALQPDQQNSFNKEQHVGLWVISLRYNHIEASSVAPLMTAKPTPVALVQGANPP</sequence>
<dbReference type="EMBL" id="BLLF01005205">
    <property type="protein sequence ID" value="GFH30875.1"/>
    <property type="molecule type" value="Genomic_DNA"/>
</dbReference>
<evidence type="ECO:0000313" key="3">
    <source>
        <dbReference type="Proteomes" id="UP000485058"/>
    </source>
</evidence>
<name>A0A6A0ADW5_HAELA</name>
<organism evidence="2 3">
    <name type="scientific">Haematococcus lacustris</name>
    <name type="common">Green alga</name>
    <name type="synonym">Haematococcus pluvialis</name>
    <dbReference type="NCBI Taxonomy" id="44745"/>
    <lineage>
        <taxon>Eukaryota</taxon>
        <taxon>Viridiplantae</taxon>
        <taxon>Chlorophyta</taxon>
        <taxon>core chlorophytes</taxon>
        <taxon>Chlorophyceae</taxon>
        <taxon>CS clade</taxon>
        <taxon>Chlamydomonadales</taxon>
        <taxon>Haematococcaceae</taxon>
        <taxon>Haematococcus</taxon>
    </lineage>
</organism>
<dbReference type="Proteomes" id="UP000485058">
    <property type="component" value="Unassembled WGS sequence"/>
</dbReference>
<accession>A0A6A0ADW5</accession>
<evidence type="ECO:0000313" key="2">
    <source>
        <dbReference type="EMBL" id="GFH30875.1"/>
    </source>
</evidence>
<comment type="caution">
    <text evidence="2">The sequence shown here is derived from an EMBL/GenBank/DDBJ whole genome shotgun (WGS) entry which is preliminary data.</text>
</comment>
<dbReference type="AlphaFoldDB" id="A0A6A0ADW5"/>
<gene>
    <name evidence="2" type="ORF">HaLaN_29804</name>
</gene>
<keyword evidence="3" id="KW-1185">Reference proteome</keyword>
<proteinExistence type="predicted"/>
<protein>
    <submittedName>
        <fullName evidence="2">Uncharacterized protein</fullName>
    </submittedName>
</protein>